<organism evidence="3 4">
    <name type="scientific">Kitasatospora putterlickiae</name>
    <dbReference type="NCBI Taxonomy" id="221725"/>
    <lineage>
        <taxon>Bacteria</taxon>
        <taxon>Bacillati</taxon>
        <taxon>Actinomycetota</taxon>
        <taxon>Actinomycetes</taxon>
        <taxon>Kitasatosporales</taxon>
        <taxon>Streptomycetaceae</taxon>
        <taxon>Kitasatospora</taxon>
    </lineage>
</organism>
<dbReference type="RefSeq" id="WP_344342704.1">
    <property type="nucleotide sequence ID" value="NZ_BAAAKJ010000340.1"/>
</dbReference>
<feature type="region of interest" description="Disordered" evidence="1">
    <location>
        <begin position="1"/>
        <end position="72"/>
    </location>
</feature>
<feature type="transmembrane region" description="Helical" evidence="2">
    <location>
        <begin position="215"/>
        <end position="234"/>
    </location>
</feature>
<feature type="transmembrane region" description="Helical" evidence="2">
    <location>
        <begin position="97"/>
        <end position="120"/>
    </location>
</feature>
<feature type="transmembrane region" description="Helical" evidence="2">
    <location>
        <begin position="132"/>
        <end position="151"/>
    </location>
</feature>
<keyword evidence="4" id="KW-1185">Reference proteome</keyword>
<dbReference type="EMBL" id="BAAAKJ010000340">
    <property type="protein sequence ID" value="GAA1408367.1"/>
    <property type="molecule type" value="Genomic_DNA"/>
</dbReference>
<reference evidence="3 4" key="1">
    <citation type="journal article" date="2019" name="Int. J. Syst. Evol. Microbiol.">
        <title>The Global Catalogue of Microorganisms (GCM) 10K type strain sequencing project: providing services to taxonomists for standard genome sequencing and annotation.</title>
        <authorList>
            <consortium name="The Broad Institute Genomics Platform"/>
            <consortium name="The Broad Institute Genome Sequencing Center for Infectious Disease"/>
            <person name="Wu L."/>
            <person name="Ma J."/>
        </authorList>
    </citation>
    <scope>NUCLEOTIDE SEQUENCE [LARGE SCALE GENOMIC DNA]</scope>
    <source>
        <strain evidence="3 4">JCM 12393</strain>
    </source>
</reference>
<keyword evidence="2" id="KW-1133">Transmembrane helix</keyword>
<evidence type="ECO:0008006" key="5">
    <source>
        <dbReference type="Google" id="ProtNLM"/>
    </source>
</evidence>
<feature type="transmembrane region" description="Helical" evidence="2">
    <location>
        <begin position="158"/>
        <end position="182"/>
    </location>
</feature>
<sequence>MSQPPQYPYGPNDPYQQSPPMPQQPPVPPQQPPPHQPPLPPQQPPAYGTPQPFPAQPYPGQPYPAQPYPAQPYPAQPYPGGPGLYAPPRTSGSPGGAFVLGFVASVVVAAIYSAIAVFTFDDYESRTTVHTYYLVHAFLNGAVVGLLVGLVGRRSPGAWIAGAVVAVLGAFFGYVNAIPFMVLRDSGVDGLEYMLENEPFGPVKGWWGGWDGTEWISLLGLAIAALAAWGTAFLTGRNRR</sequence>
<evidence type="ECO:0000256" key="2">
    <source>
        <dbReference type="SAM" id="Phobius"/>
    </source>
</evidence>
<evidence type="ECO:0000256" key="1">
    <source>
        <dbReference type="SAM" id="MobiDB-lite"/>
    </source>
</evidence>
<accession>A0ABN1YGR8</accession>
<evidence type="ECO:0000313" key="4">
    <source>
        <dbReference type="Proteomes" id="UP001499863"/>
    </source>
</evidence>
<gene>
    <name evidence="3" type="ORF">GCM10009639_58020</name>
</gene>
<keyword evidence="2" id="KW-0812">Transmembrane</keyword>
<name>A0ABN1YGR8_9ACTN</name>
<comment type="caution">
    <text evidence="3">The sequence shown here is derived from an EMBL/GenBank/DDBJ whole genome shotgun (WGS) entry which is preliminary data.</text>
</comment>
<evidence type="ECO:0000313" key="3">
    <source>
        <dbReference type="EMBL" id="GAA1408367.1"/>
    </source>
</evidence>
<keyword evidence="2" id="KW-0472">Membrane</keyword>
<dbReference type="Proteomes" id="UP001499863">
    <property type="component" value="Unassembled WGS sequence"/>
</dbReference>
<proteinExistence type="predicted"/>
<feature type="compositionally biased region" description="Pro residues" evidence="1">
    <location>
        <begin position="51"/>
        <end position="72"/>
    </location>
</feature>
<feature type="compositionally biased region" description="Pro residues" evidence="1">
    <location>
        <begin position="17"/>
        <end position="44"/>
    </location>
</feature>
<protein>
    <recommendedName>
        <fullName evidence="5">Integral membrane protein</fullName>
    </recommendedName>
</protein>